<evidence type="ECO:0008006" key="3">
    <source>
        <dbReference type="Google" id="ProtNLM"/>
    </source>
</evidence>
<gene>
    <name evidence="1" type="ORF">NCTC7807_04902</name>
</gene>
<accession>A0A380PA66</accession>
<dbReference type="RefSeq" id="WP_115069540.1">
    <property type="nucleotide sequence ID" value="NZ_UHID01000008.1"/>
</dbReference>
<evidence type="ECO:0000313" key="1">
    <source>
        <dbReference type="EMBL" id="SUP61744.1"/>
    </source>
</evidence>
<protein>
    <recommendedName>
        <fullName evidence="3">Regulatory protein</fullName>
    </recommendedName>
</protein>
<dbReference type="EMBL" id="UHID01000008">
    <property type="protein sequence ID" value="SUP61744.1"/>
    <property type="molecule type" value="Genomic_DNA"/>
</dbReference>
<reference evidence="1 2" key="1">
    <citation type="submission" date="2018-06" db="EMBL/GenBank/DDBJ databases">
        <authorList>
            <consortium name="Pathogen Informatics"/>
            <person name="Doyle S."/>
        </authorList>
    </citation>
    <scope>NUCLEOTIDE SEQUENCE [LARGE SCALE GENOMIC DNA]</scope>
    <source>
        <strain evidence="1 2">NCTC7807</strain>
    </source>
</reference>
<dbReference type="Gene3D" id="3.30.565.10">
    <property type="entry name" value="Histidine kinase-like ATPase, C-terminal domain"/>
    <property type="match status" value="1"/>
</dbReference>
<name>A0A380PA66_STRGR</name>
<proteinExistence type="predicted"/>
<organism evidence="1 2">
    <name type="scientific">Streptomyces griseus</name>
    <dbReference type="NCBI Taxonomy" id="1911"/>
    <lineage>
        <taxon>Bacteria</taxon>
        <taxon>Bacillati</taxon>
        <taxon>Actinomycetota</taxon>
        <taxon>Actinomycetes</taxon>
        <taxon>Kitasatosporales</taxon>
        <taxon>Streptomycetaceae</taxon>
        <taxon>Streptomyces</taxon>
    </lineage>
</organism>
<dbReference type="InterPro" id="IPR036890">
    <property type="entry name" value="HATPase_C_sf"/>
</dbReference>
<dbReference type="AlphaFoldDB" id="A0A380PA66"/>
<dbReference type="Proteomes" id="UP000254150">
    <property type="component" value="Unassembled WGS sequence"/>
</dbReference>
<evidence type="ECO:0000313" key="2">
    <source>
        <dbReference type="Proteomes" id="UP000254150"/>
    </source>
</evidence>
<sequence length="146" mass="15688">MTLLNENPLPAQRTASSRGQLDMRLDLRPDKHAAARDVVRSQLDLWDVPERHRDTVLQVVTQLMNSAQSRAAATGVDRATVNLLVQMGPGGLSIVVSDSLTVAPDQTSTGWRTALALACVLHISPTETGFDVWAQVSFESGPEAGS</sequence>